<proteinExistence type="predicted"/>
<reference evidence="1" key="2">
    <citation type="submission" date="2018-03" db="EMBL/GenBank/DDBJ databases">
        <title>The Triticum urartu genome reveals the dynamic nature of wheat genome evolution.</title>
        <authorList>
            <person name="Ling H."/>
            <person name="Ma B."/>
            <person name="Shi X."/>
            <person name="Liu H."/>
            <person name="Dong L."/>
            <person name="Sun H."/>
            <person name="Cao Y."/>
            <person name="Gao Q."/>
            <person name="Zheng S."/>
            <person name="Li Y."/>
            <person name="Yu Y."/>
            <person name="Du H."/>
            <person name="Qi M."/>
            <person name="Li Y."/>
            <person name="Yu H."/>
            <person name="Cui Y."/>
            <person name="Wang N."/>
            <person name="Chen C."/>
            <person name="Wu H."/>
            <person name="Zhao Y."/>
            <person name="Zhang J."/>
            <person name="Li Y."/>
            <person name="Zhou W."/>
            <person name="Zhang B."/>
            <person name="Hu W."/>
            <person name="Eijk M."/>
            <person name="Tang J."/>
            <person name="Witsenboer H."/>
            <person name="Zhao S."/>
            <person name="Li Z."/>
            <person name="Zhang A."/>
            <person name="Wang D."/>
            <person name="Liang C."/>
        </authorList>
    </citation>
    <scope>NUCLEOTIDE SEQUENCE [LARGE SCALE GENOMIC DNA]</scope>
    <source>
        <strain evidence="1">cv. G1812</strain>
    </source>
</reference>
<dbReference type="AlphaFoldDB" id="A0A8R7R1N2"/>
<dbReference type="Proteomes" id="UP000015106">
    <property type="component" value="Chromosome 7"/>
</dbReference>
<organism evidence="1 2">
    <name type="scientific">Triticum urartu</name>
    <name type="common">Red wild einkorn</name>
    <name type="synonym">Crithodium urartu</name>
    <dbReference type="NCBI Taxonomy" id="4572"/>
    <lineage>
        <taxon>Eukaryota</taxon>
        <taxon>Viridiplantae</taxon>
        <taxon>Streptophyta</taxon>
        <taxon>Embryophyta</taxon>
        <taxon>Tracheophyta</taxon>
        <taxon>Spermatophyta</taxon>
        <taxon>Magnoliopsida</taxon>
        <taxon>Liliopsida</taxon>
        <taxon>Poales</taxon>
        <taxon>Poaceae</taxon>
        <taxon>BOP clade</taxon>
        <taxon>Pooideae</taxon>
        <taxon>Triticodae</taxon>
        <taxon>Triticeae</taxon>
        <taxon>Triticinae</taxon>
        <taxon>Triticum</taxon>
    </lineage>
</organism>
<reference evidence="1" key="3">
    <citation type="submission" date="2022-06" db="UniProtKB">
        <authorList>
            <consortium name="EnsemblPlants"/>
        </authorList>
    </citation>
    <scope>IDENTIFICATION</scope>
</reference>
<sequence>MYEDVGVSSNMCCVRTPFVRPNLDDHPQHFKTSRLFSSASLQLTTLWNSIIQHCTMYLRFQWIPVEAMWSSACILSISW</sequence>
<evidence type="ECO:0000313" key="2">
    <source>
        <dbReference type="Proteomes" id="UP000015106"/>
    </source>
</evidence>
<reference evidence="2" key="1">
    <citation type="journal article" date="2013" name="Nature">
        <title>Draft genome of the wheat A-genome progenitor Triticum urartu.</title>
        <authorList>
            <person name="Ling H.Q."/>
            <person name="Zhao S."/>
            <person name="Liu D."/>
            <person name="Wang J."/>
            <person name="Sun H."/>
            <person name="Zhang C."/>
            <person name="Fan H."/>
            <person name="Li D."/>
            <person name="Dong L."/>
            <person name="Tao Y."/>
            <person name="Gao C."/>
            <person name="Wu H."/>
            <person name="Li Y."/>
            <person name="Cui Y."/>
            <person name="Guo X."/>
            <person name="Zheng S."/>
            <person name="Wang B."/>
            <person name="Yu K."/>
            <person name="Liang Q."/>
            <person name="Yang W."/>
            <person name="Lou X."/>
            <person name="Chen J."/>
            <person name="Feng M."/>
            <person name="Jian J."/>
            <person name="Zhang X."/>
            <person name="Luo G."/>
            <person name="Jiang Y."/>
            <person name="Liu J."/>
            <person name="Wang Z."/>
            <person name="Sha Y."/>
            <person name="Zhang B."/>
            <person name="Wu H."/>
            <person name="Tang D."/>
            <person name="Shen Q."/>
            <person name="Xue P."/>
            <person name="Zou S."/>
            <person name="Wang X."/>
            <person name="Liu X."/>
            <person name="Wang F."/>
            <person name="Yang Y."/>
            <person name="An X."/>
            <person name="Dong Z."/>
            <person name="Zhang K."/>
            <person name="Zhang X."/>
            <person name="Luo M.C."/>
            <person name="Dvorak J."/>
            <person name="Tong Y."/>
            <person name="Wang J."/>
            <person name="Yang H."/>
            <person name="Li Z."/>
            <person name="Wang D."/>
            <person name="Zhang A."/>
            <person name="Wang J."/>
        </authorList>
    </citation>
    <scope>NUCLEOTIDE SEQUENCE</scope>
    <source>
        <strain evidence="2">cv. G1812</strain>
    </source>
</reference>
<protein>
    <submittedName>
        <fullName evidence="1">Uncharacterized protein</fullName>
    </submittedName>
</protein>
<evidence type="ECO:0000313" key="1">
    <source>
        <dbReference type="EnsemblPlants" id="TuG1812G0700002559.01.T01"/>
    </source>
</evidence>
<dbReference type="EnsemblPlants" id="TuG1812G0700002559.01.T01">
    <property type="protein sequence ID" value="TuG1812G0700002559.01.T01"/>
    <property type="gene ID" value="TuG1812G0700002559.01"/>
</dbReference>
<keyword evidence="2" id="KW-1185">Reference proteome</keyword>
<accession>A0A8R7R1N2</accession>
<dbReference type="Gramene" id="TuG1812G0700002559.01.T01">
    <property type="protein sequence ID" value="TuG1812G0700002559.01.T01"/>
    <property type="gene ID" value="TuG1812G0700002559.01"/>
</dbReference>
<name>A0A8R7R1N2_TRIUA</name>